<feature type="compositionally biased region" description="Low complexity" evidence="1">
    <location>
        <begin position="1"/>
        <end position="12"/>
    </location>
</feature>
<evidence type="ECO:0000313" key="3">
    <source>
        <dbReference type="Proteomes" id="UP000269154"/>
    </source>
</evidence>
<dbReference type="RefSeq" id="WP_124154982.1">
    <property type="nucleotide sequence ID" value="NZ_CAWOLW010000007.1"/>
</dbReference>
<dbReference type="EMBL" id="RCBY01000104">
    <property type="protein sequence ID" value="RQH38008.1"/>
    <property type="molecule type" value="Genomic_DNA"/>
</dbReference>
<dbReference type="Proteomes" id="UP000269154">
    <property type="component" value="Unassembled WGS sequence"/>
</dbReference>
<evidence type="ECO:0000256" key="1">
    <source>
        <dbReference type="SAM" id="MobiDB-lite"/>
    </source>
</evidence>
<name>A0A3N6PAH9_9CYAN</name>
<organism evidence="2 3">
    <name type="scientific">Okeania hirsuta</name>
    <dbReference type="NCBI Taxonomy" id="1458930"/>
    <lineage>
        <taxon>Bacteria</taxon>
        <taxon>Bacillati</taxon>
        <taxon>Cyanobacteriota</taxon>
        <taxon>Cyanophyceae</taxon>
        <taxon>Oscillatoriophycideae</taxon>
        <taxon>Oscillatoriales</taxon>
        <taxon>Microcoleaceae</taxon>
        <taxon>Okeania</taxon>
    </lineage>
</organism>
<evidence type="ECO:0000313" key="2">
    <source>
        <dbReference type="EMBL" id="RQH38008.1"/>
    </source>
</evidence>
<comment type="caution">
    <text evidence="2">The sequence shown here is derived from an EMBL/GenBank/DDBJ whole genome shotgun (WGS) entry which is preliminary data.</text>
</comment>
<dbReference type="InterPro" id="IPR020994">
    <property type="entry name" value="Uncharacterised_Ca-bd_CcbP"/>
</dbReference>
<feature type="region of interest" description="Disordered" evidence="1">
    <location>
        <begin position="1"/>
        <end position="23"/>
    </location>
</feature>
<gene>
    <name evidence="2" type="ORF">D5R40_18020</name>
</gene>
<sequence>MPKSNQKQNKNKSQPDTRKLKPIEIDETIISGKTGKLNNGENITISVPIDNFLQQIGAFQGMEDDDQAEQINLEVFEQKLEEIFNTSNFKVNQSNLKSFFKYLKQNLEFPCLVTGIEEFEWEVYYTMGPGSKKEYQKLKKKKPSYTDVFNLLKLDDKLDLESGILAELERTTDSQKFILPLAELEAVMEDSENAELLEDYSMWFFTYL</sequence>
<proteinExistence type="predicted"/>
<dbReference type="AlphaFoldDB" id="A0A3N6PAH9"/>
<feature type="compositionally biased region" description="Basic and acidic residues" evidence="1">
    <location>
        <begin position="13"/>
        <end position="23"/>
    </location>
</feature>
<dbReference type="Pfam" id="PF11535">
    <property type="entry name" value="Calci_bind_CcbP"/>
    <property type="match status" value="1"/>
</dbReference>
<reference evidence="2 3" key="1">
    <citation type="journal article" date="2018" name="ACS Chem. Biol.">
        <title>Ketoreductase domain dysfunction expands chemodiversity: malyngamide biosynthesis in the cyanobacterium Okeania hirsuta.</title>
        <authorList>
            <person name="Moss N.A."/>
            <person name="Leao T."/>
            <person name="Rankin M."/>
            <person name="McCullough T.M."/>
            <person name="Qu P."/>
            <person name="Korobeynikov A."/>
            <person name="Smith J.L."/>
            <person name="Gerwick L."/>
            <person name="Gerwick W.H."/>
        </authorList>
    </citation>
    <scope>NUCLEOTIDE SEQUENCE [LARGE SCALE GENOMIC DNA]</scope>
    <source>
        <strain evidence="2 3">PAB10Feb10-1</strain>
    </source>
</reference>
<keyword evidence="3" id="KW-1185">Reference proteome</keyword>
<accession>A0A3N6PAH9</accession>
<protein>
    <submittedName>
        <fullName evidence="2">Uncharacterized protein</fullName>
    </submittedName>
</protein>
<dbReference type="OrthoDB" id="582730at2"/>